<accession>A0A8S5PBH9</accession>
<proteinExistence type="predicted"/>
<sequence length="116" mass="12882">MRVQGNASPAAVTVESYWPMPGYAEIRLHENIKGITPTDVEDPTPLFEYDEYVIHVKEKDGLQVEIESNLAEWLATGRMLEVNENASVVQDMRTEIANAVSTGELEAAYKEGVNSI</sequence>
<evidence type="ECO:0000313" key="1">
    <source>
        <dbReference type="EMBL" id="DAE03729.1"/>
    </source>
</evidence>
<organism evidence="1">
    <name type="scientific">Myoviridae sp. ct3D84</name>
    <dbReference type="NCBI Taxonomy" id="2825023"/>
    <lineage>
        <taxon>Viruses</taxon>
        <taxon>Duplodnaviria</taxon>
        <taxon>Heunggongvirae</taxon>
        <taxon>Uroviricota</taxon>
        <taxon>Caudoviricetes</taxon>
    </lineage>
</organism>
<name>A0A8S5PBH9_9CAUD</name>
<protein>
    <submittedName>
        <fullName evidence="1">Uncharacterized protein</fullName>
    </submittedName>
</protein>
<reference evidence="1" key="1">
    <citation type="journal article" date="2021" name="Proc. Natl. Acad. Sci. U.S.A.">
        <title>A Catalog of Tens of Thousands of Viruses from Human Metagenomes Reveals Hidden Associations with Chronic Diseases.</title>
        <authorList>
            <person name="Tisza M.J."/>
            <person name="Buck C.B."/>
        </authorList>
    </citation>
    <scope>NUCLEOTIDE SEQUENCE</scope>
    <source>
        <strain evidence="1">Ct3D84</strain>
    </source>
</reference>
<dbReference type="EMBL" id="BK015371">
    <property type="protein sequence ID" value="DAE03729.1"/>
    <property type="molecule type" value="Genomic_DNA"/>
</dbReference>